<feature type="coiled-coil region" evidence="8">
    <location>
        <begin position="646"/>
        <end position="729"/>
    </location>
</feature>
<dbReference type="InterPro" id="IPR036097">
    <property type="entry name" value="HisK_dim/P_sf"/>
</dbReference>
<keyword evidence="16" id="KW-1185">Reference proteome</keyword>
<dbReference type="SUPFAM" id="SSF55874">
    <property type="entry name" value="ATPase domain of HSP90 chaperone/DNA topoisomerase II/histidine kinase"/>
    <property type="match status" value="1"/>
</dbReference>
<dbReference type="InterPro" id="IPR000780">
    <property type="entry name" value="CheR_MeTrfase"/>
</dbReference>
<dbReference type="PROSITE" id="PS50123">
    <property type="entry name" value="CHER"/>
    <property type="match status" value="1"/>
</dbReference>
<keyword evidence="6" id="KW-0378">Hydrolase</keyword>
<dbReference type="Gene3D" id="1.10.287.130">
    <property type="match status" value="1"/>
</dbReference>
<dbReference type="Pfam" id="PF00512">
    <property type="entry name" value="HisKA"/>
    <property type="match status" value="1"/>
</dbReference>
<dbReference type="InterPro" id="IPR036804">
    <property type="entry name" value="CheR_N_sf"/>
</dbReference>
<evidence type="ECO:0000256" key="1">
    <source>
        <dbReference type="ARBA" id="ARBA00000085"/>
    </source>
</evidence>
<dbReference type="SUPFAM" id="SSF47757">
    <property type="entry name" value="Chemotaxis receptor methyltransferase CheR, N-terminal domain"/>
    <property type="match status" value="1"/>
</dbReference>
<dbReference type="Pfam" id="PF02518">
    <property type="entry name" value="HATPase_c"/>
    <property type="match status" value="1"/>
</dbReference>
<dbReference type="InterPro" id="IPR035965">
    <property type="entry name" value="PAS-like_dom_sf"/>
</dbReference>
<dbReference type="InterPro" id="IPR001610">
    <property type="entry name" value="PAC"/>
</dbReference>
<dbReference type="Pfam" id="PF01339">
    <property type="entry name" value="CheB_methylest"/>
    <property type="match status" value="1"/>
</dbReference>
<dbReference type="Pfam" id="PF03705">
    <property type="entry name" value="CheR_N"/>
    <property type="match status" value="1"/>
</dbReference>
<feature type="domain" description="PAS" evidence="11">
    <location>
        <begin position="971"/>
        <end position="1045"/>
    </location>
</feature>
<evidence type="ECO:0000313" key="15">
    <source>
        <dbReference type="EMBL" id="WPJ95087.1"/>
    </source>
</evidence>
<dbReference type="InterPro" id="IPR050903">
    <property type="entry name" value="Bact_Chemotaxis_MeTrfase"/>
</dbReference>
<dbReference type="SMART" id="SM00387">
    <property type="entry name" value="HATPase_c"/>
    <property type="match status" value="1"/>
</dbReference>
<dbReference type="Proteomes" id="UP001324993">
    <property type="component" value="Chromosome"/>
</dbReference>
<feature type="active site" evidence="6">
    <location>
        <position position="41"/>
    </location>
</feature>
<dbReference type="PROSITE" id="PS50112">
    <property type="entry name" value="PAS"/>
    <property type="match status" value="1"/>
</dbReference>
<dbReference type="RefSeq" id="WP_319831986.1">
    <property type="nucleotide sequence ID" value="NZ_CP138858.1"/>
</dbReference>
<dbReference type="InterPro" id="IPR036890">
    <property type="entry name" value="HATPase_C_sf"/>
</dbReference>
<feature type="domain" description="Histidine kinase" evidence="9">
    <location>
        <begin position="1119"/>
        <end position="1339"/>
    </location>
</feature>
<dbReference type="InterPro" id="IPR003661">
    <property type="entry name" value="HisK_dim/P_dom"/>
</dbReference>
<dbReference type="Gene3D" id="2.10.70.100">
    <property type="match status" value="1"/>
</dbReference>
<evidence type="ECO:0000259" key="10">
    <source>
        <dbReference type="PROSITE" id="PS50110"/>
    </source>
</evidence>
<dbReference type="Gene3D" id="3.40.50.180">
    <property type="entry name" value="Methylesterase CheB, C-terminal domain"/>
    <property type="match status" value="1"/>
</dbReference>
<keyword evidence="8" id="KW-0175">Coiled coil</keyword>
<dbReference type="Gene3D" id="3.40.50.150">
    <property type="entry name" value="Vaccinia Virus protein VP39"/>
    <property type="match status" value="1"/>
</dbReference>
<organism evidence="15 16">
    <name type="scientific">Coraliomargarita algicola</name>
    <dbReference type="NCBI Taxonomy" id="3092156"/>
    <lineage>
        <taxon>Bacteria</taxon>
        <taxon>Pseudomonadati</taxon>
        <taxon>Verrucomicrobiota</taxon>
        <taxon>Opitutia</taxon>
        <taxon>Puniceicoccales</taxon>
        <taxon>Coraliomargaritaceae</taxon>
        <taxon>Coraliomargarita</taxon>
    </lineage>
</organism>
<evidence type="ECO:0000313" key="16">
    <source>
        <dbReference type="Proteomes" id="UP001324993"/>
    </source>
</evidence>
<feature type="domain" description="PAC" evidence="12">
    <location>
        <begin position="918"/>
        <end position="970"/>
    </location>
</feature>
<evidence type="ECO:0000256" key="5">
    <source>
        <dbReference type="ARBA" id="ARBA00022691"/>
    </source>
</evidence>
<keyword evidence="6" id="KW-0145">Chemotaxis</keyword>
<keyword evidence="5" id="KW-0949">S-adenosyl-L-methionine</keyword>
<dbReference type="PRINTS" id="PR00996">
    <property type="entry name" value="CHERMTFRASE"/>
</dbReference>
<dbReference type="InterPro" id="IPR005467">
    <property type="entry name" value="His_kinase_dom"/>
</dbReference>
<evidence type="ECO:0000259" key="12">
    <source>
        <dbReference type="PROSITE" id="PS50113"/>
    </source>
</evidence>
<evidence type="ECO:0000256" key="3">
    <source>
        <dbReference type="ARBA" id="ARBA00022603"/>
    </source>
</evidence>
<dbReference type="InterPro" id="IPR022641">
    <property type="entry name" value="CheR_N"/>
</dbReference>
<evidence type="ECO:0000256" key="8">
    <source>
        <dbReference type="SAM" id="Coils"/>
    </source>
</evidence>
<dbReference type="SUPFAM" id="SSF55785">
    <property type="entry name" value="PYP-like sensor domain (PAS domain)"/>
    <property type="match status" value="2"/>
</dbReference>
<dbReference type="NCBIfam" id="TIGR00229">
    <property type="entry name" value="sensory_box"/>
    <property type="match status" value="1"/>
</dbReference>
<dbReference type="SMART" id="SM00138">
    <property type="entry name" value="MeTrc"/>
    <property type="match status" value="1"/>
</dbReference>
<dbReference type="Pfam" id="PF08447">
    <property type="entry name" value="PAS_3"/>
    <property type="match status" value="2"/>
</dbReference>
<feature type="domain" description="CheB-type methylesterase" evidence="13">
    <location>
        <begin position="2"/>
        <end position="184"/>
    </location>
</feature>
<feature type="domain" description="PAC" evidence="12">
    <location>
        <begin position="1048"/>
        <end position="1101"/>
    </location>
</feature>
<feature type="active site" evidence="6">
    <location>
        <position position="14"/>
    </location>
</feature>
<evidence type="ECO:0000259" key="14">
    <source>
        <dbReference type="PROSITE" id="PS50123"/>
    </source>
</evidence>
<dbReference type="SUPFAM" id="SSF52172">
    <property type="entry name" value="CheY-like"/>
    <property type="match status" value="1"/>
</dbReference>
<dbReference type="Gene3D" id="3.40.50.2300">
    <property type="match status" value="1"/>
</dbReference>
<dbReference type="Gene3D" id="1.10.155.10">
    <property type="entry name" value="Chemotaxis receptor methyltransferase CheR, N-terminal domain"/>
    <property type="match status" value="1"/>
</dbReference>
<keyword evidence="3" id="KW-0489">Methyltransferase</keyword>
<dbReference type="InterPro" id="IPR001789">
    <property type="entry name" value="Sig_transdc_resp-reg_receiver"/>
</dbReference>
<dbReference type="SUPFAM" id="SSF47384">
    <property type="entry name" value="Homodimeric domain of signal transducing histidine kinase"/>
    <property type="match status" value="1"/>
</dbReference>
<evidence type="ECO:0000256" key="4">
    <source>
        <dbReference type="ARBA" id="ARBA00022679"/>
    </source>
</evidence>
<evidence type="ECO:0000259" key="11">
    <source>
        <dbReference type="PROSITE" id="PS50112"/>
    </source>
</evidence>
<dbReference type="Pfam" id="PF13596">
    <property type="entry name" value="PAS_10"/>
    <property type="match status" value="1"/>
</dbReference>
<name>A0ABZ0RGD6_9BACT</name>
<keyword evidence="4" id="KW-0808">Transferase</keyword>
<evidence type="ECO:0000259" key="13">
    <source>
        <dbReference type="PROSITE" id="PS50122"/>
    </source>
</evidence>
<dbReference type="InterPro" id="IPR022642">
    <property type="entry name" value="CheR_C"/>
</dbReference>
<dbReference type="InterPro" id="IPR035909">
    <property type="entry name" value="CheB_C"/>
</dbReference>
<dbReference type="InterPro" id="IPR013655">
    <property type="entry name" value="PAS_fold_3"/>
</dbReference>
<proteinExistence type="predicted"/>
<feature type="domain" description="CheR-type methyltransferase" evidence="14">
    <location>
        <begin position="210"/>
        <end position="459"/>
    </location>
</feature>
<dbReference type="EMBL" id="CP138858">
    <property type="protein sequence ID" value="WPJ95087.1"/>
    <property type="molecule type" value="Genomic_DNA"/>
</dbReference>
<evidence type="ECO:0000256" key="7">
    <source>
        <dbReference type="PROSITE-ProRule" id="PRU00169"/>
    </source>
</evidence>
<feature type="active site" evidence="6">
    <location>
        <position position="133"/>
    </location>
</feature>
<comment type="catalytic activity">
    <reaction evidence="1">
        <text>ATP + protein L-histidine = ADP + protein N-phospho-L-histidine.</text>
        <dbReference type="EC" id="2.7.13.3"/>
    </reaction>
</comment>
<evidence type="ECO:0000256" key="2">
    <source>
        <dbReference type="ARBA" id="ARBA00001541"/>
    </source>
</evidence>
<dbReference type="InterPro" id="IPR029063">
    <property type="entry name" value="SAM-dependent_MTases_sf"/>
</dbReference>
<dbReference type="SMART" id="SM00091">
    <property type="entry name" value="PAS"/>
    <property type="match status" value="1"/>
</dbReference>
<dbReference type="PROSITE" id="PS50113">
    <property type="entry name" value="PAC"/>
    <property type="match status" value="2"/>
</dbReference>
<dbReference type="PROSITE" id="PS50109">
    <property type="entry name" value="HIS_KIN"/>
    <property type="match status" value="1"/>
</dbReference>
<dbReference type="CDD" id="cd17546">
    <property type="entry name" value="REC_hyHK_CKI1_RcsC-like"/>
    <property type="match status" value="1"/>
</dbReference>
<feature type="modified residue" description="4-aspartylphosphate" evidence="7">
    <location>
        <position position="1413"/>
    </location>
</feature>
<accession>A0ABZ0RGD6</accession>
<dbReference type="PANTHER" id="PTHR24422">
    <property type="entry name" value="CHEMOTAXIS PROTEIN METHYLTRANSFERASE"/>
    <property type="match status" value="1"/>
</dbReference>
<dbReference type="InterPro" id="IPR003594">
    <property type="entry name" value="HATPase_dom"/>
</dbReference>
<dbReference type="Gene3D" id="3.30.450.20">
    <property type="entry name" value="PAS domain"/>
    <property type="match status" value="3"/>
</dbReference>
<protein>
    <submittedName>
        <fullName evidence="15">Chemotaxis protein CheB</fullName>
    </submittedName>
</protein>
<sequence>MAEKNLYIVGIGASAGGLDAIQKLFDHFSDDTDLAFVVVQHLSPDFKSLMPELLAKHTNMQIFTAEDKQEILPNCIYLNQRNKNLHVKGNRLYLLDKGPKHNLNLPIDIFFHTLGEEHKERSIGVILSGTGSDGSRGIKTIKEAGGTVIVQDPRSAQFDGMPNSAISTNSVDFVMTPGDIAEILKKFPGERIRLNAEHEDQGNKSNDIVYLQILEEIHKESGIDFRQYKSNTLLRRLEKRMNAHNSVNLYEYLSFMRSHRKEVDILKQDFLIGVTRFFRDTEAFKLIKQKVIPDLVSSRPAEGSPIRIWVAGCSTGEEVYSLAMLFDDYIRKNRLNTEYKIFATDIDGNALIRASEGSYHVNISNEISKEYLEEYFVKQGDRLQIIKRIRDRIVFSKHNLSQDPPFISIDLISCRNLLIYLNNDLQDKVFQDFQFSLNYNGYLFLGSSESLGEQSKFFEEVDSKNKIFRSIVETKQVPSRLRDDVFPNSVTRELGLRESADPQYRYRDNPDTGFYKYLSKRFSPSSVFIDKEYNILFIKGDAGELLQHREGAFKNNLLEMLSPELGTIIRSSIRKVIKTGVDVRINKVTTKKHSRSISLDLTISKVKVQGQIAEIYLIHFSDETVPVNDVSVIDNVPLDEVSQQRIDDLEAELSTTKVELQNVVEELETSNEELQSSNEELMASNEELQSTNEELQSVNEELYTVNSELQEKNQELHEINNDMNNLFESTEIGTLFLDRELKIRKYTKPLTHHFSLTDKDISRSIHGFSSSFGEQVKNAILARSVEALDELKSSEMEVVDSSDRHFLCRISPFITIDKMIDGVVITFIDITELKSKEKALSESHEELALAQGIAQLGSWSFNLENGVILWTDELFKMFGLEPGSTPPSYEAQEGFFSKDSWLRLTQAIEHTRATGEPYEIELDLTTASGEEVWIWARGAVEYDANKRAISLRGVAQNITERVKLRDELIAQKQFLDRVNELSPVGIFVSNHKEDRYQYFNDQFSKILGFTPEEVERLGRRQLLMCVHPDDHEAYQAHLDEVIKGGQQSQYDFKYHRKDGVTIWCRSVKCVFERDRAGNVLSYIGVIADITDEKAAEGKLKEAIKAADTAAIYKDQFLANMSHEIRTPLNGIVGFSEILRDDSLELKMRHEYLDIIQSCSDQLLRLIDDIINLSQIEAGELKLEMKECKLSNVIDSLKTTFDNLKRRKNKEQIEFKETVSPEVRDIIIETDAHRLQQVLINLLSNALKFSDEGVIEFGYRQLGDSIEFFVQDQGIGISEDRMEVIFERFEHLEDMVKNYEGTGLGLSLSRGIVHLMGGSMHVESKLGEGSTFSFRIPYEQPLIAAPEPVEPVVDVDEKAIKKLKLLVVEDDKMNQAFFSALLSRIGVDFVMASDGQEAVEMVRSQGGFDAILMDIRMPVMNGEEAAAEILKLDSNAKIIAQTANAMCDDETKYLEQGFCDYITKPINAEVLKQKLLALQSLSSGAGA</sequence>
<dbReference type="SUPFAM" id="SSF53335">
    <property type="entry name" value="S-adenosyl-L-methionine-dependent methyltransferases"/>
    <property type="match status" value="1"/>
</dbReference>
<comment type="catalytic activity">
    <reaction evidence="2">
        <text>L-glutamyl-[protein] + S-adenosyl-L-methionine = [protein]-L-glutamate 5-O-methyl ester + S-adenosyl-L-homocysteine</text>
        <dbReference type="Rhea" id="RHEA:24452"/>
        <dbReference type="Rhea" id="RHEA-COMP:10208"/>
        <dbReference type="Rhea" id="RHEA-COMP:10311"/>
        <dbReference type="ChEBI" id="CHEBI:29973"/>
        <dbReference type="ChEBI" id="CHEBI:57856"/>
        <dbReference type="ChEBI" id="CHEBI:59789"/>
        <dbReference type="ChEBI" id="CHEBI:82795"/>
        <dbReference type="EC" id="2.1.1.80"/>
    </reaction>
</comment>
<reference evidence="15 16" key="1">
    <citation type="submission" date="2023-11" db="EMBL/GenBank/DDBJ databases">
        <title>Coraliomargarita sp. nov., isolated from marine algae.</title>
        <authorList>
            <person name="Lee J.K."/>
            <person name="Baek J.H."/>
            <person name="Kim J.M."/>
            <person name="Choi D.G."/>
            <person name="Jeon C.O."/>
        </authorList>
    </citation>
    <scope>NUCLEOTIDE SEQUENCE [LARGE SCALE GENOMIC DNA]</scope>
    <source>
        <strain evidence="15 16">J2-16</strain>
    </source>
</reference>
<dbReference type="InterPro" id="IPR000673">
    <property type="entry name" value="Sig_transdc_resp-reg_Me-estase"/>
</dbReference>
<dbReference type="SMART" id="SM00086">
    <property type="entry name" value="PAC"/>
    <property type="match status" value="3"/>
</dbReference>
<dbReference type="InterPro" id="IPR011006">
    <property type="entry name" value="CheY-like_superfamily"/>
</dbReference>
<feature type="domain" description="Response regulatory" evidence="10">
    <location>
        <begin position="1363"/>
        <end position="1478"/>
    </location>
</feature>
<dbReference type="Pfam" id="PF01739">
    <property type="entry name" value="CheR"/>
    <property type="match status" value="1"/>
</dbReference>
<gene>
    <name evidence="15" type="ORF">SH580_16805</name>
</gene>
<dbReference type="InterPro" id="IPR000014">
    <property type="entry name" value="PAS"/>
</dbReference>
<dbReference type="Gene3D" id="3.30.565.10">
    <property type="entry name" value="Histidine kinase-like ATPase, C-terminal domain"/>
    <property type="match status" value="1"/>
</dbReference>
<dbReference type="InterPro" id="IPR000700">
    <property type="entry name" value="PAS-assoc_C"/>
</dbReference>
<dbReference type="SMART" id="SM00448">
    <property type="entry name" value="REC"/>
    <property type="match status" value="1"/>
</dbReference>
<dbReference type="CDD" id="cd16922">
    <property type="entry name" value="HATPase_EvgS-ArcB-TorS-like"/>
    <property type="match status" value="1"/>
</dbReference>
<dbReference type="SUPFAM" id="SSF52738">
    <property type="entry name" value="Methylesterase CheB, C-terminal domain"/>
    <property type="match status" value="1"/>
</dbReference>
<dbReference type="PROSITE" id="PS50110">
    <property type="entry name" value="RESPONSE_REGULATORY"/>
    <property type="match status" value="1"/>
</dbReference>
<dbReference type="SMART" id="SM00388">
    <property type="entry name" value="HisKA"/>
    <property type="match status" value="1"/>
</dbReference>
<dbReference type="PROSITE" id="PS50122">
    <property type="entry name" value="CHEB"/>
    <property type="match status" value="1"/>
</dbReference>
<dbReference type="CDD" id="cd00130">
    <property type="entry name" value="PAS"/>
    <property type="match status" value="1"/>
</dbReference>
<evidence type="ECO:0000256" key="6">
    <source>
        <dbReference type="PROSITE-ProRule" id="PRU00050"/>
    </source>
</evidence>
<keyword evidence="7" id="KW-0597">Phosphoprotein</keyword>
<dbReference type="CDD" id="cd00082">
    <property type="entry name" value="HisKA"/>
    <property type="match status" value="1"/>
</dbReference>
<dbReference type="Pfam" id="PF00072">
    <property type="entry name" value="Response_reg"/>
    <property type="match status" value="1"/>
</dbReference>
<evidence type="ECO:0000259" key="9">
    <source>
        <dbReference type="PROSITE" id="PS50109"/>
    </source>
</evidence>
<dbReference type="CDD" id="cd16434">
    <property type="entry name" value="CheB-CheR_fusion"/>
    <property type="match status" value="1"/>
</dbReference>